<keyword evidence="3 6" id="KW-1133">Transmembrane helix</keyword>
<keyword evidence="9" id="KW-1185">Reference proteome</keyword>
<dbReference type="Proteomes" id="UP001465976">
    <property type="component" value="Unassembled WGS sequence"/>
</dbReference>
<reference evidence="8 9" key="1">
    <citation type="submission" date="2024-02" db="EMBL/GenBank/DDBJ databases">
        <title>A draft genome for the cacao thread blight pathogen Marasmius crinis-equi.</title>
        <authorList>
            <person name="Cohen S.P."/>
            <person name="Baruah I.K."/>
            <person name="Amoako-Attah I."/>
            <person name="Bukari Y."/>
            <person name="Meinhardt L.W."/>
            <person name="Bailey B.A."/>
        </authorList>
    </citation>
    <scope>NUCLEOTIDE SEQUENCE [LARGE SCALE GENOMIC DNA]</scope>
    <source>
        <strain evidence="8 9">GH-76</strain>
    </source>
</reference>
<accession>A0ABR3FAZ7</accession>
<evidence type="ECO:0000256" key="2">
    <source>
        <dbReference type="ARBA" id="ARBA00022692"/>
    </source>
</evidence>
<evidence type="ECO:0000256" key="3">
    <source>
        <dbReference type="ARBA" id="ARBA00022989"/>
    </source>
</evidence>
<name>A0ABR3FAZ7_9AGAR</name>
<evidence type="ECO:0000256" key="6">
    <source>
        <dbReference type="SAM" id="Phobius"/>
    </source>
</evidence>
<evidence type="ECO:0000313" key="8">
    <source>
        <dbReference type="EMBL" id="KAL0572434.1"/>
    </source>
</evidence>
<evidence type="ECO:0000259" key="7">
    <source>
        <dbReference type="PROSITE" id="PS50850"/>
    </source>
</evidence>
<dbReference type="InterPro" id="IPR036259">
    <property type="entry name" value="MFS_trans_sf"/>
</dbReference>
<evidence type="ECO:0000256" key="1">
    <source>
        <dbReference type="ARBA" id="ARBA00004141"/>
    </source>
</evidence>
<dbReference type="EMBL" id="JBAHYK010000630">
    <property type="protein sequence ID" value="KAL0572434.1"/>
    <property type="molecule type" value="Genomic_DNA"/>
</dbReference>
<feature type="transmembrane region" description="Helical" evidence="6">
    <location>
        <begin position="200"/>
        <end position="222"/>
    </location>
</feature>
<evidence type="ECO:0000313" key="9">
    <source>
        <dbReference type="Proteomes" id="UP001465976"/>
    </source>
</evidence>
<feature type="transmembrane region" description="Helical" evidence="6">
    <location>
        <begin position="166"/>
        <end position="188"/>
    </location>
</feature>
<dbReference type="PANTHER" id="PTHR23502">
    <property type="entry name" value="MAJOR FACILITATOR SUPERFAMILY"/>
    <property type="match status" value="1"/>
</dbReference>
<evidence type="ECO:0000256" key="5">
    <source>
        <dbReference type="SAM" id="MobiDB-lite"/>
    </source>
</evidence>
<protein>
    <recommendedName>
        <fullName evidence="7">Major facilitator superfamily (MFS) profile domain-containing protein</fullName>
    </recommendedName>
</protein>
<feature type="transmembrane region" description="Helical" evidence="6">
    <location>
        <begin position="137"/>
        <end position="159"/>
    </location>
</feature>
<sequence>MVSNNLPSPTSSVHADSDKAQTNAPGTSSSASESVELVDLTRKSFNGRDAKESEGKRKSGVSVKVVQVEAGTALESDLLIVDWEENDPENPRNWPRRKKFICTILLSALTFLTPLSSTMIAPAGRIIAEEFNIKDDFIVNMTTSIFVLAYVFNLACGFAQNTSQLIAFRFMSGLGGGAPFSVSGGILGDIWTAEERGTANGLYTVGAVLGTGVGPVCGAWIAEKASWRWVHFRPSFAAYPPILLAKRATKLRVQRGLRKNDMTVIRSKFENPNWT</sequence>
<comment type="caution">
    <text evidence="8">The sequence shown here is derived from an EMBL/GenBank/DDBJ whole genome shotgun (WGS) entry which is preliminary data.</text>
</comment>
<dbReference type="InterPro" id="IPR020846">
    <property type="entry name" value="MFS_dom"/>
</dbReference>
<keyword evidence="2 6" id="KW-0812">Transmembrane</keyword>
<dbReference type="Pfam" id="PF07690">
    <property type="entry name" value="MFS_1"/>
    <property type="match status" value="1"/>
</dbReference>
<feature type="domain" description="Major facilitator superfamily (MFS) profile" evidence="7">
    <location>
        <begin position="63"/>
        <end position="275"/>
    </location>
</feature>
<dbReference type="SUPFAM" id="SSF103473">
    <property type="entry name" value="MFS general substrate transporter"/>
    <property type="match status" value="1"/>
</dbReference>
<dbReference type="PROSITE" id="PS50850">
    <property type="entry name" value="MFS"/>
    <property type="match status" value="1"/>
</dbReference>
<comment type="subcellular location">
    <subcellularLocation>
        <location evidence="1">Membrane</location>
        <topology evidence="1">Multi-pass membrane protein</topology>
    </subcellularLocation>
</comment>
<proteinExistence type="predicted"/>
<dbReference type="PANTHER" id="PTHR23502:SF60">
    <property type="entry name" value="MAJOR FACILITATOR SUPERFAMILY (MFS) PROFILE DOMAIN-CONTAINING PROTEIN-RELATED"/>
    <property type="match status" value="1"/>
</dbReference>
<dbReference type="InterPro" id="IPR011701">
    <property type="entry name" value="MFS"/>
</dbReference>
<organism evidence="8 9">
    <name type="scientific">Marasmius crinis-equi</name>
    <dbReference type="NCBI Taxonomy" id="585013"/>
    <lineage>
        <taxon>Eukaryota</taxon>
        <taxon>Fungi</taxon>
        <taxon>Dikarya</taxon>
        <taxon>Basidiomycota</taxon>
        <taxon>Agaricomycotina</taxon>
        <taxon>Agaricomycetes</taxon>
        <taxon>Agaricomycetidae</taxon>
        <taxon>Agaricales</taxon>
        <taxon>Marasmiineae</taxon>
        <taxon>Marasmiaceae</taxon>
        <taxon>Marasmius</taxon>
    </lineage>
</organism>
<feature type="compositionally biased region" description="Polar residues" evidence="5">
    <location>
        <begin position="1"/>
        <end position="33"/>
    </location>
</feature>
<feature type="region of interest" description="Disordered" evidence="5">
    <location>
        <begin position="1"/>
        <end position="35"/>
    </location>
</feature>
<gene>
    <name evidence="8" type="ORF">V5O48_009527</name>
</gene>
<keyword evidence="4 6" id="KW-0472">Membrane</keyword>
<feature type="transmembrane region" description="Helical" evidence="6">
    <location>
        <begin position="100"/>
        <end position="117"/>
    </location>
</feature>
<evidence type="ECO:0000256" key="4">
    <source>
        <dbReference type="ARBA" id="ARBA00023136"/>
    </source>
</evidence>
<dbReference type="Gene3D" id="1.20.1250.20">
    <property type="entry name" value="MFS general substrate transporter like domains"/>
    <property type="match status" value="1"/>
</dbReference>